<accession>A0A212R3T6</accession>
<evidence type="ECO:0000259" key="3">
    <source>
        <dbReference type="Pfam" id="PF10531"/>
    </source>
</evidence>
<proteinExistence type="predicted"/>
<dbReference type="EMBL" id="FYEH01000005">
    <property type="protein sequence ID" value="SNB66674.1"/>
    <property type="molecule type" value="Genomic_DNA"/>
</dbReference>
<evidence type="ECO:0000313" key="4">
    <source>
        <dbReference type="EMBL" id="SNB66674.1"/>
    </source>
</evidence>
<dbReference type="Pfam" id="PF10531">
    <property type="entry name" value="SLBB"/>
    <property type="match status" value="1"/>
</dbReference>
<evidence type="ECO:0000259" key="2">
    <source>
        <dbReference type="Pfam" id="PF02563"/>
    </source>
</evidence>
<keyword evidence="5" id="KW-1185">Reference proteome</keyword>
<dbReference type="Proteomes" id="UP000197065">
    <property type="component" value="Unassembled WGS sequence"/>
</dbReference>
<dbReference type="AlphaFoldDB" id="A0A212R3T6"/>
<dbReference type="Gene3D" id="3.10.560.10">
    <property type="entry name" value="Outer membrane lipoprotein wza domain like"/>
    <property type="match status" value="1"/>
</dbReference>
<dbReference type="OrthoDB" id="197007at2"/>
<feature type="domain" description="Soluble ligand binding" evidence="3">
    <location>
        <begin position="100"/>
        <end position="151"/>
    </location>
</feature>
<dbReference type="InterPro" id="IPR003715">
    <property type="entry name" value="Poly_export_N"/>
</dbReference>
<organism evidence="4 5">
    <name type="scientific">Arboricoccus pini</name>
    <dbReference type="NCBI Taxonomy" id="1963835"/>
    <lineage>
        <taxon>Bacteria</taxon>
        <taxon>Pseudomonadati</taxon>
        <taxon>Pseudomonadota</taxon>
        <taxon>Alphaproteobacteria</taxon>
        <taxon>Geminicoccales</taxon>
        <taxon>Geminicoccaceae</taxon>
        <taxon>Arboricoccus</taxon>
    </lineage>
</organism>
<protein>
    <submittedName>
        <fullName evidence="4">Polysaccharide export outer membrane protein</fullName>
    </submittedName>
</protein>
<dbReference type="RefSeq" id="WP_088561171.1">
    <property type="nucleotide sequence ID" value="NZ_FYEH01000005.1"/>
</dbReference>
<dbReference type="PANTHER" id="PTHR33619">
    <property type="entry name" value="POLYSACCHARIDE EXPORT PROTEIN GFCE-RELATED"/>
    <property type="match status" value="1"/>
</dbReference>
<name>A0A212R3T6_9PROT</name>
<dbReference type="InterPro" id="IPR049712">
    <property type="entry name" value="Poly_export"/>
</dbReference>
<dbReference type="PANTHER" id="PTHR33619:SF3">
    <property type="entry name" value="POLYSACCHARIDE EXPORT PROTEIN GFCE-RELATED"/>
    <property type="match status" value="1"/>
</dbReference>
<sequence length="186" mass="20026">MKSIKGALFLLVVLFAHGVRADEYRFNAGDVIRVSVWREDGLEREEVILPDGSISFPLVGIVVAKSKSAPELEREIAQKLEPFIPGPVVTVELVDARGNIVYVLGEVNNPGAFQISKPTTVMQALSQAGGFTPYAGTGRIKVLREDATGQSVHPFNYKHVAVGEDLESNIQLQAGDVIVVPGGSLF</sequence>
<keyword evidence="1" id="KW-0732">Signal</keyword>
<reference evidence="4 5" key="1">
    <citation type="submission" date="2017-06" db="EMBL/GenBank/DDBJ databases">
        <authorList>
            <person name="Kim H.J."/>
            <person name="Triplett B.A."/>
        </authorList>
    </citation>
    <scope>NUCLEOTIDE SEQUENCE [LARGE SCALE GENOMIC DNA]</scope>
    <source>
        <strain evidence="4 5">B29T1</strain>
    </source>
</reference>
<evidence type="ECO:0000313" key="5">
    <source>
        <dbReference type="Proteomes" id="UP000197065"/>
    </source>
</evidence>
<dbReference type="GO" id="GO:0015159">
    <property type="term" value="F:polysaccharide transmembrane transporter activity"/>
    <property type="evidence" value="ECO:0007669"/>
    <property type="project" value="InterPro"/>
</dbReference>
<gene>
    <name evidence="4" type="ORF">SAMN07250955_105163</name>
</gene>
<feature type="domain" description="Polysaccharide export protein N-terminal" evidence="2">
    <location>
        <begin position="21"/>
        <end position="93"/>
    </location>
</feature>
<dbReference type="Gene3D" id="3.30.1950.10">
    <property type="entry name" value="wza like domain"/>
    <property type="match status" value="1"/>
</dbReference>
<dbReference type="InterPro" id="IPR019554">
    <property type="entry name" value="Soluble_ligand-bd"/>
</dbReference>
<dbReference type="Pfam" id="PF02563">
    <property type="entry name" value="Poly_export"/>
    <property type="match status" value="1"/>
</dbReference>
<evidence type="ECO:0000256" key="1">
    <source>
        <dbReference type="ARBA" id="ARBA00022729"/>
    </source>
</evidence>